<proteinExistence type="predicted"/>
<dbReference type="InterPro" id="IPR007421">
    <property type="entry name" value="Schlafen_AlbA_2_dom"/>
</dbReference>
<evidence type="ECO:0000313" key="2">
    <source>
        <dbReference type="EMBL" id="SHF17121.1"/>
    </source>
</evidence>
<dbReference type="EMBL" id="FQUG01000008">
    <property type="protein sequence ID" value="SHF17121.1"/>
    <property type="molecule type" value="Genomic_DNA"/>
</dbReference>
<dbReference type="InterPro" id="IPR036388">
    <property type="entry name" value="WH-like_DNA-bd_sf"/>
</dbReference>
<organism evidence="2 3">
    <name type="scientific">Schwartzia succinivorans DSM 10502</name>
    <dbReference type="NCBI Taxonomy" id="1123243"/>
    <lineage>
        <taxon>Bacteria</taxon>
        <taxon>Bacillati</taxon>
        <taxon>Bacillota</taxon>
        <taxon>Negativicutes</taxon>
        <taxon>Selenomonadales</taxon>
        <taxon>Selenomonadaceae</taxon>
        <taxon>Schwartzia</taxon>
    </lineage>
</organism>
<keyword evidence="2" id="KW-0067">ATP-binding</keyword>
<protein>
    <submittedName>
        <fullName evidence="2">ATP-dependent DNA helicase RecG</fullName>
    </submittedName>
</protein>
<sequence>MRESRALEFKSDITSTFLKTVSAFANYGQGKILFGVSDNGENLGVKNPDEVCLNIENKINDSISPKPNYSLSVNRRTKVITLEVEEGKFKPYLYKGKAYKRNGTATVEVDQIELKRLTLEGSNLYFESLPCKEKKLTFNYLEQILQEKLGVTKITEDTVKTLGLMLEKDQYTNAAALISDENSFPGIDIARFGNSISEILDRETIAGVSILEQFEQAVKVYKRYYQYEQITGITRETVELIPEAAFREAVANAIVHRTWDVNANIRISMFADHIDVSSPGGLPNGMTVEEYLNGSISSLRNPVIGNLFFRLHYIEMFGTGIRRIRETYKEYKTKPTFTVTDNSITVFLPVKKSNFSVTVDEQAVLDLFDNGMRYSSSEIAERLSWSRDKVIRVLKVLVAGKHIQKIGKGRGTKYSKM</sequence>
<dbReference type="RefSeq" id="WP_072936099.1">
    <property type="nucleotide sequence ID" value="NZ_FQUG01000008.1"/>
</dbReference>
<keyword evidence="2" id="KW-0347">Helicase</keyword>
<keyword evidence="3" id="KW-1185">Reference proteome</keyword>
<dbReference type="Proteomes" id="UP000184404">
    <property type="component" value="Unassembled WGS sequence"/>
</dbReference>
<reference evidence="2 3" key="1">
    <citation type="submission" date="2016-11" db="EMBL/GenBank/DDBJ databases">
        <authorList>
            <person name="Jaros S."/>
            <person name="Januszkiewicz K."/>
            <person name="Wedrychowicz H."/>
        </authorList>
    </citation>
    <scope>NUCLEOTIDE SEQUENCE [LARGE SCALE GENOMIC DNA]</scope>
    <source>
        <strain evidence="2 3">DSM 10502</strain>
    </source>
</reference>
<dbReference type="InterPro" id="IPR038461">
    <property type="entry name" value="Schlafen_AlbA_2_dom_sf"/>
</dbReference>
<dbReference type="Gene3D" id="1.10.10.10">
    <property type="entry name" value="Winged helix-like DNA-binding domain superfamily/Winged helix DNA-binding domain"/>
    <property type="match status" value="1"/>
</dbReference>
<dbReference type="Pfam" id="PF04326">
    <property type="entry name" value="SLFN_AlbA_2"/>
    <property type="match status" value="1"/>
</dbReference>
<gene>
    <name evidence="2" type="ORF">SAMN02745190_02008</name>
</gene>
<dbReference type="InterPro" id="IPR038475">
    <property type="entry name" value="RecG_C_sf"/>
</dbReference>
<accession>A0A1M4ZGI6</accession>
<dbReference type="STRING" id="1123243.SAMN02745190_02008"/>
<evidence type="ECO:0000259" key="1">
    <source>
        <dbReference type="Pfam" id="PF04326"/>
    </source>
</evidence>
<dbReference type="OrthoDB" id="9807907at2"/>
<dbReference type="PANTHER" id="PTHR30595">
    <property type="entry name" value="GLPR-RELATED TRANSCRIPTIONAL REPRESSOR"/>
    <property type="match status" value="1"/>
</dbReference>
<dbReference type="PANTHER" id="PTHR30595:SF6">
    <property type="entry name" value="SCHLAFEN ALBA-2 DOMAIN-CONTAINING PROTEIN"/>
    <property type="match status" value="1"/>
</dbReference>
<name>A0A1M4ZGI6_9FIRM</name>
<dbReference type="Gene3D" id="3.30.565.60">
    <property type="match status" value="1"/>
</dbReference>
<dbReference type="Pfam" id="PF13749">
    <property type="entry name" value="HATPase_c_4"/>
    <property type="match status" value="1"/>
</dbReference>
<keyword evidence="2" id="KW-0547">Nucleotide-binding</keyword>
<keyword evidence="2" id="KW-0378">Hydrolase</keyword>
<evidence type="ECO:0000313" key="3">
    <source>
        <dbReference type="Proteomes" id="UP000184404"/>
    </source>
</evidence>
<dbReference type="GO" id="GO:0004386">
    <property type="term" value="F:helicase activity"/>
    <property type="evidence" value="ECO:0007669"/>
    <property type="project" value="UniProtKB-KW"/>
</dbReference>
<dbReference type="AlphaFoldDB" id="A0A1M4ZGI6"/>
<feature type="domain" description="Schlafen AlbA-2" evidence="1">
    <location>
        <begin position="3"/>
        <end position="108"/>
    </location>
</feature>
<dbReference type="Gene3D" id="3.30.950.30">
    <property type="entry name" value="Schlafen, AAA domain"/>
    <property type="match status" value="1"/>
</dbReference>